<protein>
    <submittedName>
        <fullName evidence="2">Uncharacterized protein</fullName>
    </submittedName>
</protein>
<name>A0A5B7KL34_PORTR</name>
<organism evidence="2 3">
    <name type="scientific">Portunus trituberculatus</name>
    <name type="common">Swimming crab</name>
    <name type="synonym">Neptunus trituberculatus</name>
    <dbReference type="NCBI Taxonomy" id="210409"/>
    <lineage>
        <taxon>Eukaryota</taxon>
        <taxon>Metazoa</taxon>
        <taxon>Ecdysozoa</taxon>
        <taxon>Arthropoda</taxon>
        <taxon>Crustacea</taxon>
        <taxon>Multicrustacea</taxon>
        <taxon>Malacostraca</taxon>
        <taxon>Eumalacostraca</taxon>
        <taxon>Eucarida</taxon>
        <taxon>Decapoda</taxon>
        <taxon>Pleocyemata</taxon>
        <taxon>Brachyura</taxon>
        <taxon>Eubrachyura</taxon>
        <taxon>Portunoidea</taxon>
        <taxon>Portunidae</taxon>
        <taxon>Portuninae</taxon>
        <taxon>Portunus</taxon>
    </lineage>
</organism>
<keyword evidence="3" id="KW-1185">Reference proteome</keyword>
<feature type="region of interest" description="Disordered" evidence="1">
    <location>
        <begin position="1"/>
        <end position="56"/>
    </location>
</feature>
<evidence type="ECO:0000256" key="1">
    <source>
        <dbReference type="SAM" id="MobiDB-lite"/>
    </source>
</evidence>
<gene>
    <name evidence="2" type="ORF">E2C01_101734</name>
</gene>
<sequence>MAAGGASRPTPGCSRQGRGHGFLTTPPPSGIPSDWLGARLASLASQPPPTGADTAPLIWEDWRGRQVHRAQDHHNGV</sequence>
<evidence type="ECO:0000313" key="3">
    <source>
        <dbReference type="Proteomes" id="UP000324222"/>
    </source>
</evidence>
<dbReference type="Proteomes" id="UP000324222">
    <property type="component" value="Unassembled WGS sequence"/>
</dbReference>
<evidence type="ECO:0000313" key="2">
    <source>
        <dbReference type="EMBL" id="MPD05959.1"/>
    </source>
</evidence>
<accession>A0A5B7KL34</accession>
<proteinExistence type="predicted"/>
<reference evidence="2 3" key="1">
    <citation type="submission" date="2019-05" db="EMBL/GenBank/DDBJ databases">
        <title>Another draft genome of Portunus trituberculatus and its Hox gene families provides insights of decapod evolution.</title>
        <authorList>
            <person name="Jeong J.-H."/>
            <person name="Song I."/>
            <person name="Kim S."/>
            <person name="Choi T."/>
            <person name="Kim D."/>
            <person name="Ryu S."/>
            <person name="Kim W."/>
        </authorList>
    </citation>
    <scope>NUCLEOTIDE SEQUENCE [LARGE SCALE GENOMIC DNA]</scope>
    <source>
        <tissue evidence="2">Muscle</tissue>
    </source>
</reference>
<comment type="caution">
    <text evidence="2">The sequence shown here is derived from an EMBL/GenBank/DDBJ whole genome shotgun (WGS) entry which is preliminary data.</text>
</comment>
<dbReference type="AlphaFoldDB" id="A0A5B7KL34"/>
<dbReference type="EMBL" id="VSRR010148625">
    <property type="protein sequence ID" value="MPD05959.1"/>
    <property type="molecule type" value="Genomic_DNA"/>
</dbReference>